<dbReference type="Pfam" id="PF08811">
    <property type="entry name" value="DUF1800"/>
    <property type="match status" value="1"/>
</dbReference>
<keyword evidence="1" id="KW-1133">Transmembrane helix</keyword>
<keyword evidence="1" id="KW-0812">Transmembrane</keyword>
<dbReference type="RefSeq" id="WP_009112533.1">
    <property type="nucleotide sequence ID" value="NZ_CP034036.1"/>
</dbReference>
<accession>A0A2U1UIE5</accession>
<evidence type="ECO:0000313" key="5">
    <source>
        <dbReference type="Proteomes" id="UP000303847"/>
    </source>
</evidence>
<dbReference type="EMBL" id="QDKK01000038">
    <property type="protein sequence ID" value="PWC21446.1"/>
    <property type="molecule type" value="Genomic_DNA"/>
</dbReference>
<evidence type="ECO:0000256" key="1">
    <source>
        <dbReference type="SAM" id="Phobius"/>
    </source>
</evidence>
<evidence type="ECO:0000313" key="2">
    <source>
        <dbReference type="EMBL" id="PWC21446.1"/>
    </source>
</evidence>
<feature type="transmembrane region" description="Helical" evidence="1">
    <location>
        <begin position="21"/>
        <end position="45"/>
    </location>
</feature>
<reference evidence="2 4" key="1">
    <citation type="submission" date="2018-04" db="EMBL/GenBank/DDBJ databases">
        <title>Brenneria corticis sp.nov.</title>
        <authorList>
            <person name="Li Y."/>
        </authorList>
    </citation>
    <scope>NUCLEOTIDE SEQUENCE [LARGE SCALE GENOMIC DNA]</scope>
    <source>
        <strain evidence="2 4">LMG 2694</strain>
    </source>
</reference>
<keyword evidence="5" id="KW-1185">Reference proteome</keyword>
<dbReference type="Proteomes" id="UP000295985">
    <property type="component" value="Unassembled WGS sequence"/>
</dbReference>
<proteinExistence type="predicted"/>
<dbReference type="OrthoDB" id="9772295at2"/>
<organism evidence="2 4">
    <name type="scientific">Brenneria nigrifluens DSM 30175 = ATCC 13028</name>
    <dbReference type="NCBI Taxonomy" id="1121120"/>
    <lineage>
        <taxon>Bacteria</taxon>
        <taxon>Pseudomonadati</taxon>
        <taxon>Pseudomonadota</taxon>
        <taxon>Gammaproteobacteria</taxon>
        <taxon>Enterobacterales</taxon>
        <taxon>Pectobacteriaceae</taxon>
        <taxon>Brenneria</taxon>
    </lineage>
</organism>
<reference evidence="3 5" key="2">
    <citation type="submission" date="2018-11" db="EMBL/GenBank/DDBJ databases">
        <title>Genome sequences of Brenneria nigrifluens and Brenneria rubrifaciens.</title>
        <authorList>
            <person name="Poret-Peterson A.T."/>
            <person name="McClean A.E."/>
            <person name="Kluepfel D.A."/>
        </authorList>
    </citation>
    <scope>NUCLEOTIDE SEQUENCE [LARGE SCALE GENOMIC DNA]</scope>
    <source>
        <strain evidence="3 5">ATCC 13028</strain>
    </source>
</reference>
<evidence type="ECO:0000313" key="3">
    <source>
        <dbReference type="EMBL" id="QCR04371.1"/>
    </source>
</evidence>
<gene>
    <name evidence="2" type="ORF">DDT54_19115</name>
    <name evidence="3" type="ORF">EH206_09395</name>
</gene>
<dbReference type="EMBL" id="CP034036">
    <property type="protein sequence ID" value="QCR04371.1"/>
    <property type="molecule type" value="Genomic_DNA"/>
</dbReference>
<dbReference type="AlphaFoldDB" id="A0A2U1UIE5"/>
<dbReference type="InterPro" id="IPR014917">
    <property type="entry name" value="DUF1800"/>
</dbReference>
<name>A0A2U1UIE5_9GAMM</name>
<protein>
    <submittedName>
        <fullName evidence="2">DUF1800 domain-containing protein</fullName>
    </submittedName>
</protein>
<sequence>MRKQPSISLFFIIPLSGYKRVLANTPTTIALAAGYLFFAIALAGIATDKSFALTPGESRHLLERTGFGVTPQEIARLRDMTREQAVDDLLTTLDAPFYTRPPAFIAEPYPDYWADGWMEQQVIFRRVNELNQLQAWWIQEMILTPAPFAERLTLFWHNHFVSRFDNTHITAPFFDQLKLFRTLGSQNFRTLTRQILRDPMMLSGLDNTSNTRQRPNENLARELMELFTLGIGHYSENDVKQVAKVLAGHGVNADDQWRYQFTADNAVPGDKTVLGKRISGTPSEQIDQLVDILLAQPQTANRLAGKFYAEFVATQPDPQAIASLAQTLRENDYAIKPFLRALLLSPAFWRQQNHGSLIKSPLDLVIGFSRTFALNLPDQQVLLDYLARLGQSPFMAPSVAGWRSGTQWLNSKSLVERTRVLHRLWQAVENPGKSHDDDGLSIRFSSEHAGLPVRFIIMADDKKIAAVTAKLGVNTRQELGSNEPGNLKPMWETVAIPRHKLPDNPQTIAIIMDAEEPGANLFVNWIALSGYRFSPGQARWIIPDGSACRADSPLGSFYCNLALSFDVTRPIDTERATLEDRQTPINSNIEYGTGRLQTRLAGEGKPTPALRRPAPSHILPPYLLATAPFMAPKPPTAASQYGHDAIKALTLDPAYNLK</sequence>
<evidence type="ECO:0000313" key="4">
    <source>
        <dbReference type="Proteomes" id="UP000295985"/>
    </source>
</evidence>
<keyword evidence="1" id="KW-0472">Membrane</keyword>
<dbReference type="Proteomes" id="UP000303847">
    <property type="component" value="Chromosome"/>
</dbReference>